<gene>
    <name evidence="1" type="ORF">FNU76_01670</name>
</gene>
<sequence length="245" mass="26982">MAHATSVLVPGSGAFSASTRAFLRSGTDTLSSGWSLASERFLVLNTLAEYGGREVIWQNPLTYKPSFATPISMDGAFEGVGLRSPLVLGRAADYQQNIGKQALLGTRQKPKVRYEQNANLVVRTEEYMINRAQELGVYIPDGVRIMFVDPALLSNQVGALAEYGQTGTYQGLDLSKTMTWNGMKNINGKIPIRLNKTLLSSDEAAVAYISHEFYELAQFEQLATWNRRKFVQQTASPELGGFQDS</sequence>
<dbReference type="KEGG" id="cari:FNU76_01670"/>
<organism evidence="1 2">
    <name type="scientific">Chitinimonas arctica</name>
    <dbReference type="NCBI Taxonomy" id="2594795"/>
    <lineage>
        <taxon>Bacteria</taxon>
        <taxon>Pseudomonadati</taxon>
        <taxon>Pseudomonadota</taxon>
        <taxon>Betaproteobacteria</taxon>
        <taxon>Neisseriales</taxon>
        <taxon>Chitinibacteraceae</taxon>
        <taxon>Chitinimonas</taxon>
    </lineage>
</organism>
<keyword evidence="2" id="KW-1185">Reference proteome</keyword>
<dbReference type="Proteomes" id="UP000317550">
    <property type="component" value="Chromosome"/>
</dbReference>
<name>A0A516SAT7_9NEIS</name>
<evidence type="ECO:0000313" key="1">
    <source>
        <dbReference type="EMBL" id="QDQ25168.1"/>
    </source>
</evidence>
<dbReference type="RefSeq" id="WP_143856093.1">
    <property type="nucleotide sequence ID" value="NZ_CP041730.1"/>
</dbReference>
<accession>A0A516SAT7</accession>
<dbReference type="AlphaFoldDB" id="A0A516SAT7"/>
<proteinExistence type="predicted"/>
<protein>
    <submittedName>
        <fullName evidence="1">Uncharacterized protein</fullName>
    </submittedName>
</protein>
<dbReference type="OrthoDB" id="9805730at2"/>
<evidence type="ECO:0000313" key="2">
    <source>
        <dbReference type="Proteomes" id="UP000317550"/>
    </source>
</evidence>
<reference evidence="2" key="1">
    <citation type="submission" date="2019-07" db="EMBL/GenBank/DDBJ databases">
        <title>Chitinimonas sp. nov., isolated from Ny-Alesund, arctica soil.</title>
        <authorList>
            <person name="Xu Q."/>
            <person name="Peng F."/>
        </authorList>
    </citation>
    <scope>NUCLEOTIDE SEQUENCE [LARGE SCALE GENOMIC DNA]</scope>
    <source>
        <strain evidence="2">R3-44</strain>
    </source>
</reference>
<dbReference type="EMBL" id="CP041730">
    <property type="protein sequence ID" value="QDQ25168.1"/>
    <property type="molecule type" value="Genomic_DNA"/>
</dbReference>